<gene>
    <name evidence="3" type="ORF">ACFPBZ_18055</name>
</gene>
<comment type="caution">
    <text evidence="3">The sequence shown here is derived from an EMBL/GenBank/DDBJ whole genome shotgun (WGS) entry which is preliminary data.</text>
</comment>
<keyword evidence="2" id="KW-0812">Transmembrane</keyword>
<evidence type="ECO:0000313" key="4">
    <source>
        <dbReference type="Proteomes" id="UP001595947"/>
    </source>
</evidence>
<organism evidence="3 4">
    <name type="scientific">Actinomycetospora atypica</name>
    <dbReference type="NCBI Taxonomy" id="1290095"/>
    <lineage>
        <taxon>Bacteria</taxon>
        <taxon>Bacillati</taxon>
        <taxon>Actinomycetota</taxon>
        <taxon>Actinomycetes</taxon>
        <taxon>Pseudonocardiales</taxon>
        <taxon>Pseudonocardiaceae</taxon>
        <taxon>Actinomycetospora</taxon>
    </lineage>
</organism>
<evidence type="ECO:0000256" key="1">
    <source>
        <dbReference type="SAM" id="MobiDB-lite"/>
    </source>
</evidence>
<protein>
    <recommendedName>
        <fullName evidence="5">DUF3040 domain-containing protein</fullName>
    </recommendedName>
</protein>
<proteinExistence type="predicted"/>
<evidence type="ECO:0000256" key="2">
    <source>
        <dbReference type="SAM" id="Phobius"/>
    </source>
</evidence>
<feature type="region of interest" description="Disordered" evidence="1">
    <location>
        <begin position="86"/>
        <end position="114"/>
    </location>
</feature>
<dbReference type="EMBL" id="JBHSIV010000020">
    <property type="protein sequence ID" value="MFC5064131.1"/>
    <property type="molecule type" value="Genomic_DNA"/>
</dbReference>
<sequence>MLSDSERRTLDATAALLALDDPRLAAQLGQHRLIPPRRPGRERPTPAPTTRPARSWRIGAAAWPPLVMIALCLTLLLLPSVLAGRGRAAEAPAPRPTTTQVVTDGPVPRELAGK</sequence>
<keyword evidence="2" id="KW-0472">Membrane</keyword>
<name>A0ABV9YQE7_9PSEU</name>
<keyword evidence="2" id="KW-1133">Transmembrane helix</keyword>
<feature type="transmembrane region" description="Helical" evidence="2">
    <location>
        <begin position="58"/>
        <end position="78"/>
    </location>
</feature>
<keyword evidence="4" id="KW-1185">Reference proteome</keyword>
<feature type="compositionally biased region" description="Low complexity" evidence="1">
    <location>
        <begin position="86"/>
        <end position="99"/>
    </location>
</feature>
<evidence type="ECO:0000313" key="3">
    <source>
        <dbReference type="EMBL" id="MFC5064131.1"/>
    </source>
</evidence>
<evidence type="ECO:0008006" key="5">
    <source>
        <dbReference type="Google" id="ProtNLM"/>
    </source>
</evidence>
<dbReference type="RefSeq" id="WP_378037480.1">
    <property type="nucleotide sequence ID" value="NZ_JBHSIV010000020.1"/>
</dbReference>
<feature type="region of interest" description="Disordered" evidence="1">
    <location>
        <begin position="29"/>
        <end position="53"/>
    </location>
</feature>
<accession>A0ABV9YQE7</accession>
<reference evidence="4" key="1">
    <citation type="journal article" date="2019" name="Int. J. Syst. Evol. Microbiol.">
        <title>The Global Catalogue of Microorganisms (GCM) 10K type strain sequencing project: providing services to taxonomists for standard genome sequencing and annotation.</title>
        <authorList>
            <consortium name="The Broad Institute Genomics Platform"/>
            <consortium name="The Broad Institute Genome Sequencing Center for Infectious Disease"/>
            <person name="Wu L."/>
            <person name="Ma J."/>
        </authorList>
    </citation>
    <scope>NUCLEOTIDE SEQUENCE [LARGE SCALE GENOMIC DNA]</scope>
    <source>
        <strain evidence="4">CGMCC 4.7093</strain>
    </source>
</reference>
<dbReference type="Proteomes" id="UP001595947">
    <property type="component" value="Unassembled WGS sequence"/>
</dbReference>